<reference evidence="2" key="1">
    <citation type="submission" date="2016-10" db="EMBL/GenBank/DDBJ databases">
        <authorList>
            <person name="Varghese N."/>
            <person name="Submissions S."/>
        </authorList>
    </citation>
    <scope>NUCLEOTIDE SEQUENCE [LARGE SCALE GENOMIC DNA]</scope>
    <source>
        <strain evidence="2">DSM 28881</strain>
    </source>
</reference>
<keyword evidence="2" id="KW-1185">Reference proteome</keyword>
<dbReference type="EMBL" id="FORM01000004">
    <property type="protein sequence ID" value="SFJ08348.1"/>
    <property type="molecule type" value="Genomic_DNA"/>
</dbReference>
<dbReference type="STRING" id="1144750.SAMN05443431_104141"/>
<evidence type="ECO:0000313" key="2">
    <source>
        <dbReference type="Proteomes" id="UP000199559"/>
    </source>
</evidence>
<dbReference type="Proteomes" id="UP000199559">
    <property type="component" value="Unassembled WGS sequence"/>
</dbReference>
<sequence length="293" mass="34638">MKNILIILILTIFISCNKDDGYEYTEIENSPLAHVDLGFELDEPNIILNELSKAELKNSIHSILLVSYGNTYRKWEFEYLENTNTLSKMVFYLPHYQGCEQNIYDFSYNSLNLIDKVVSTRKNFCNEYEVIKTYTFNYNNAGLLKSIFMDNDYFVEENYFGYYPNGKIKEIYNDHRGQGSEPSFNLQKFTYNQTFTNVTEVEQISTNTHYTYKYTYDSNPNPFKDVFIATSVFMPYIGPAYLSENNVIKVLEKNENNIYNQEFWTEFVFNYSSVNLLMNYFNSNNEVVYTINQ</sequence>
<dbReference type="AlphaFoldDB" id="A0A1I3NG61"/>
<dbReference type="RefSeq" id="WP_090839231.1">
    <property type="nucleotide sequence ID" value="NZ_FORM01000004.1"/>
</dbReference>
<organism evidence="1 2">
    <name type="scientific">Olleya namhaensis</name>
    <dbReference type="NCBI Taxonomy" id="1144750"/>
    <lineage>
        <taxon>Bacteria</taxon>
        <taxon>Pseudomonadati</taxon>
        <taxon>Bacteroidota</taxon>
        <taxon>Flavobacteriia</taxon>
        <taxon>Flavobacteriales</taxon>
        <taxon>Flavobacteriaceae</taxon>
    </lineage>
</organism>
<gene>
    <name evidence="1" type="ORF">SAMN05443431_104141</name>
</gene>
<dbReference type="PROSITE" id="PS51257">
    <property type="entry name" value="PROKAR_LIPOPROTEIN"/>
    <property type="match status" value="1"/>
</dbReference>
<evidence type="ECO:0000313" key="1">
    <source>
        <dbReference type="EMBL" id="SFJ08348.1"/>
    </source>
</evidence>
<name>A0A1I3NG61_9FLAO</name>
<protein>
    <submittedName>
        <fullName evidence="1">Uncharacterized protein</fullName>
    </submittedName>
</protein>
<accession>A0A1I3NG61</accession>
<proteinExistence type="predicted"/>